<organism evidence="1 2">
    <name type="scientific">Heliophilum fasciatum</name>
    <dbReference type="NCBI Taxonomy" id="35700"/>
    <lineage>
        <taxon>Bacteria</taxon>
        <taxon>Bacillati</taxon>
        <taxon>Bacillota</taxon>
        <taxon>Clostridia</taxon>
        <taxon>Eubacteriales</taxon>
        <taxon>Heliobacteriaceae</taxon>
        <taxon>Heliophilum</taxon>
    </lineage>
</organism>
<protein>
    <submittedName>
        <fullName evidence="1">Uncharacterized protein</fullName>
    </submittedName>
</protein>
<dbReference type="EMBL" id="SLXT01000001">
    <property type="protein sequence ID" value="TCP68986.1"/>
    <property type="molecule type" value="Genomic_DNA"/>
</dbReference>
<keyword evidence="2" id="KW-1185">Reference proteome</keyword>
<dbReference type="AlphaFoldDB" id="A0A4V2SY74"/>
<accession>A0A4V2SY74</accession>
<evidence type="ECO:0000313" key="2">
    <source>
        <dbReference type="Proteomes" id="UP000294813"/>
    </source>
</evidence>
<proteinExistence type="predicted"/>
<comment type="caution">
    <text evidence="1">The sequence shown here is derived from an EMBL/GenBank/DDBJ whole genome shotgun (WGS) entry which is preliminary data.</text>
</comment>
<dbReference type="Proteomes" id="UP000294813">
    <property type="component" value="Unassembled WGS sequence"/>
</dbReference>
<dbReference type="RefSeq" id="WP_131917777.1">
    <property type="nucleotide sequence ID" value="NZ_JAOQNU010000001.1"/>
</dbReference>
<reference evidence="1 2" key="1">
    <citation type="submission" date="2019-03" db="EMBL/GenBank/DDBJ databases">
        <title>Genomic Encyclopedia of Type Strains, Phase IV (KMG-IV): sequencing the most valuable type-strain genomes for metagenomic binning, comparative biology and taxonomic classification.</title>
        <authorList>
            <person name="Goeker M."/>
        </authorList>
    </citation>
    <scope>NUCLEOTIDE SEQUENCE [LARGE SCALE GENOMIC DNA]</scope>
    <source>
        <strain evidence="1 2">DSM 11170</strain>
    </source>
</reference>
<evidence type="ECO:0000313" key="1">
    <source>
        <dbReference type="EMBL" id="TCP68986.1"/>
    </source>
</evidence>
<gene>
    <name evidence="1" type="ORF">EDD73_101154</name>
</gene>
<sequence length="65" mass="7356">MNHQEYPDVDWLFIKQRLLERAANGHIDCAGARALAEELQVSYRSIGQAANELKIKIAHCELGCF</sequence>
<name>A0A4V2SY74_9FIRM</name>
<dbReference type="OrthoDB" id="9802573at2"/>